<dbReference type="EMBL" id="SLXT01000020">
    <property type="protein sequence ID" value="TCP62605.1"/>
    <property type="molecule type" value="Genomic_DNA"/>
</dbReference>
<evidence type="ECO:0000313" key="9">
    <source>
        <dbReference type="Proteomes" id="UP000294813"/>
    </source>
</evidence>
<name>A0A4R2RTY8_9FIRM</name>
<dbReference type="GO" id="GO:0046872">
    <property type="term" value="F:metal ion binding"/>
    <property type="evidence" value="ECO:0007669"/>
    <property type="project" value="UniProtKB-KW"/>
</dbReference>
<accession>A0A4R2RTY8</accession>
<keyword evidence="9" id="KW-1185">Reference proteome</keyword>
<evidence type="ECO:0000256" key="5">
    <source>
        <dbReference type="ARBA" id="ARBA00023004"/>
    </source>
</evidence>
<keyword evidence="6" id="KW-0411">Iron-sulfur</keyword>
<dbReference type="PANTHER" id="PTHR42989">
    <property type="entry name" value="HYDROGENASE-4 COMPONENT I"/>
    <property type="match status" value="1"/>
</dbReference>
<evidence type="ECO:0000313" key="8">
    <source>
        <dbReference type="EMBL" id="TCP62605.1"/>
    </source>
</evidence>
<evidence type="ECO:0000259" key="7">
    <source>
        <dbReference type="Pfam" id="PF01058"/>
    </source>
</evidence>
<evidence type="ECO:0000256" key="1">
    <source>
        <dbReference type="ARBA" id="ARBA00001966"/>
    </source>
</evidence>
<dbReference type="PANTHER" id="PTHR42989:SF1">
    <property type="entry name" value="FORMATE HYDROGENLYASE SUBUNIT 7-RELATED"/>
    <property type="match status" value="1"/>
</dbReference>
<organism evidence="8 9">
    <name type="scientific">Heliophilum fasciatum</name>
    <dbReference type="NCBI Taxonomy" id="35700"/>
    <lineage>
        <taxon>Bacteria</taxon>
        <taxon>Bacillati</taxon>
        <taxon>Bacillota</taxon>
        <taxon>Clostridia</taxon>
        <taxon>Eubacteriales</taxon>
        <taxon>Heliobacteriaceae</taxon>
        <taxon>Heliophilum</taxon>
    </lineage>
</organism>
<dbReference type="AlphaFoldDB" id="A0A4R2RTY8"/>
<evidence type="ECO:0000256" key="2">
    <source>
        <dbReference type="ARBA" id="ARBA00009173"/>
    </source>
</evidence>
<dbReference type="InterPro" id="IPR006137">
    <property type="entry name" value="NADH_UbQ_OxRdtase-like_20kDa"/>
</dbReference>
<dbReference type="SUPFAM" id="SSF56770">
    <property type="entry name" value="HydA/Nqo6-like"/>
    <property type="match status" value="1"/>
</dbReference>
<gene>
    <name evidence="8" type="ORF">EDD73_12022</name>
</gene>
<evidence type="ECO:0000256" key="6">
    <source>
        <dbReference type="ARBA" id="ARBA00023014"/>
    </source>
</evidence>
<comment type="caution">
    <text evidence="8">The sequence shown here is derived from an EMBL/GenBank/DDBJ whole genome shotgun (WGS) entry which is preliminary data.</text>
</comment>
<comment type="similarity">
    <text evidence="2">Belongs to the complex I 20 kDa subunit family.</text>
</comment>
<keyword evidence="4" id="KW-0479">Metal-binding</keyword>
<dbReference type="Pfam" id="PF01058">
    <property type="entry name" value="Oxidored_q6"/>
    <property type="match status" value="1"/>
</dbReference>
<evidence type="ECO:0000256" key="4">
    <source>
        <dbReference type="ARBA" id="ARBA00022723"/>
    </source>
</evidence>
<protein>
    <submittedName>
        <fullName evidence="8">[NiFe]-hydrogenase III apoprotein small subunit</fullName>
    </submittedName>
</protein>
<dbReference type="InterPro" id="IPR052375">
    <property type="entry name" value="Complex_I_20kDa-like"/>
</dbReference>
<comment type="cofactor">
    <cofactor evidence="1">
        <name>[4Fe-4S] cluster</name>
        <dbReference type="ChEBI" id="CHEBI:49883"/>
    </cofactor>
</comment>
<dbReference type="GO" id="GO:0051539">
    <property type="term" value="F:4 iron, 4 sulfur cluster binding"/>
    <property type="evidence" value="ECO:0007669"/>
    <property type="project" value="UniProtKB-KW"/>
</dbReference>
<proteinExistence type="inferred from homology"/>
<keyword evidence="3" id="KW-0004">4Fe-4S</keyword>
<dbReference type="Proteomes" id="UP000294813">
    <property type="component" value="Unassembled WGS sequence"/>
</dbReference>
<dbReference type="RefSeq" id="WP_243116886.1">
    <property type="nucleotide sequence ID" value="NZ_JAOQNU010000019.1"/>
</dbReference>
<keyword evidence="5" id="KW-0408">Iron</keyword>
<feature type="domain" description="NADH:ubiquinone oxidoreductase-like 20kDa subunit" evidence="7">
    <location>
        <begin position="55"/>
        <end position="166"/>
    </location>
</feature>
<evidence type="ECO:0000256" key="3">
    <source>
        <dbReference type="ARBA" id="ARBA00022485"/>
    </source>
</evidence>
<dbReference type="Gene3D" id="3.40.50.12280">
    <property type="match status" value="1"/>
</dbReference>
<reference evidence="8 9" key="1">
    <citation type="submission" date="2019-03" db="EMBL/GenBank/DDBJ databases">
        <title>Genomic Encyclopedia of Type Strains, Phase IV (KMG-IV): sequencing the most valuable type-strain genomes for metagenomic binning, comparative biology and taxonomic classification.</title>
        <authorList>
            <person name="Goeker M."/>
        </authorList>
    </citation>
    <scope>NUCLEOTIDE SEQUENCE [LARGE SCALE GENOMIC DNA]</scope>
    <source>
        <strain evidence="8 9">DSM 11170</strain>
    </source>
</reference>
<sequence>MFRLLWHHLAKTPPSPPIAAAQTDGHAGEAVLVRPLPDGWCGTSVHMRHVDCGSCNGCDWELSALLNPVYDIQRYGLDFVASPRHADLLLVTGSVTRHLQEALTMTYEATPDPKVVVAVGDCACGAGPFSGAYACGTGAEDHVPVHLKIPGCPPSPAMIIAALRALLK</sequence>